<evidence type="ECO:0000313" key="8">
    <source>
        <dbReference type="Proteomes" id="UP000024404"/>
    </source>
</evidence>
<dbReference type="InterPro" id="IPR000571">
    <property type="entry name" value="Znf_CCCH"/>
</dbReference>
<dbReference type="Pfam" id="PF00642">
    <property type="entry name" value="zf-CCCH"/>
    <property type="match status" value="2"/>
</dbReference>
<evidence type="ECO:0000313" key="7">
    <source>
        <dbReference type="EnsemblMetazoa" id="OVOC12015.1"/>
    </source>
</evidence>
<dbReference type="PROSITE" id="PS50103">
    <property type="entry name" value="ZF_C3H1"/>
    <property type="match status" value="2"/>
</dbReference>
<evidence type="ECO:0000256" key="3">
    <source>
        <dbReference type="ARBA" id="ARBA00022771"/>
    </source>
</evidence>
<dbReference type="SMART" id="SM00356">
    <property type="entry name" value="ZnF_C3H1"/>
    <property type="match status" value="2"/>
</dbReference>
<organism evidence="7 8">
    <name type="scientific">Onchocerca volvulus</name>
    <dbReference type="NCBI Taxonomy" id="6282"/>
    <lineage>
        <taxon>Eukaryota</taxon>
        <taxon>Metazoa</taxon>
        <taxon>Ecdysozoa</taxon>
        <taxon>Nematoda</taxon>
        <taxon>Chromadorea</taxon>
        <taxon>Rhabditida</taxon>
        <taxon>Spirurina</taxon>
        <taxon>Spiruromorpha</taxon>
        <taxon>Filarioidea</taxon>
        <taxon>Onchocercidae</taxon>
        <taxon>Onchocerca</taxon>
    </lineage>
</organism>
<dbReference type="InterPro" id="IPR036855">
    <property type="entry name" value="Znf_CCCH_sf"/>
</dbReference>
<evidence type="ECO:0000256" key="2">
    <source>
        <dbReference type="ARBA" id="ARBA00022737"/>
    </source>
</evidence>
<reference evidence="8" key="1">
    <citation type="submission" date="2013-10" db="EMBL/GenBank/DDBJ databases">
        <title>Genome sequencing of Onchocerca volvulus.</title>
        <authorList>
            <person name="Cotton J."/>
            <person name="Tsai J."/>
            <person name="Stanley E."/>
            <person name="Tracey A."/>
            <person name="Holroyd N."/>
            <person name="Lustigman S."/>
            <person name="Berriman M."/>
        </authorList>
    </citation>
    <scope>NUCLEOTIDE SEQUENCE</scope>
</reference>
<keyword evidence="1 5" id="KW-0479">Metal-binding</keyword>
<dbReference type="FunFam" id="4.10.1000.10:FF:000001">
    <property type="entry name" value="zinc finger CCCH domain-containing protein 15-like"/>
    <property type="match status" value="1"/>
</dbReference>
<dbReference type="Gene3D" id="4.10.1000.10">
    <property type="entry name" value="Zinc finger, CCCH-type"/>
    <property type="match status" value="1"/>
</dbReference>
<dbReference type="PANTHER" id="PTHR12547:SF144">
    <property type="entry name" value="C3H1-TYPE DOMAIN-CONTAINING PROTEIN"/>
    <property type="match status" value="1"/>
</dbReference>
<dbReference type="InterPro" id="IPR045877">
    <property type="entry name" value="ZFP36-like"/>
</dbReference>
<dbReference type="GO" id="GO:0008270">
    <property type="term" value="F:zinc ion binding"/>
    <property type="evidence" value="ECO:0007669"/>
    <property type="project" value="UniProtKB-KW"/>
</dbReference>
<name>A0A8R1TLZ3_ONCVO</name>
<keyword evidence="3 5" id="KW-0863">Zinc-finger</keyword>
<feature type="zinc finger region" description="C3H1-type" evidence="5">
    <location>
        <begin position="139"/>
        <end position="167"/>
    </location>
</feature>
<dbReference type="EMBL" id="CMVM020000390">
    <property type="status" value="NOT_ANNOTATED_CDS"/>
    <property type="molecule type" value="Genomic_DNA"/>
</dbReference>
<dbReference type="PANTHER" id="PTHR12547">
    <property type="entry name" value="CCCH ZINC FINGER/TIS11-RELATED"/>
    <property type="match status" value="1"/>
</dbReference>
<keyword evidence="2" id="KW-0677">Repeat</keyword>
<evidence type="ECO:0000256" key="1">
    <source>
        <dbReference type="ARBA" id="ARBA00022723"/>
    </source>
</evidence>
<evidence type="ECO:0000256" key="4">
    <source>
        <dbReference type="ARBA" id="ARBA00022833"/>
    </source>
</evidence>
<dbReference type="SUPFAM" id="SSF90229">
    <property type="entry name" value="CCCH zinc finger"/>
    <property type="match status" value="2"/>
</dbReference>
<feature type="domain" description="C3H1-type" evidence="6">
    <location>
        <begin position="100"/>
        <end position="128"/>
    </location>
</feature>
<sequence>MIPVPIQLRAFLCQAYGIEPHSIAYFNEQEPNIIYVVVHGKLNYIDLSDINLSASRIAEKGGFDLSGNSTTSIRSVKSIWRTLTDVEREQLEKERRKRKSYKTSLCRAFRETNKCEYGEACIFAHGEKELRLPPKAHPKYKTQLCNKFSMWNYCPYGSHCQFIHQRLDKSMESTSMMRTGNSGNIENNSLHMDSFSMEQMNSNIRYMSSPLTLEKQLLFAEQSVNNQSIGNAAYGDQSLGGVNSVAGNTNLDQRILVDNSNIIKRLSEGFMNMSIQEFYAESHLKHNTT</sequence>
<protein>
    <recommendedName>
        <fullName evidence="6">C3H1-type domain-containing protein</fullName>
    </recommendedName>
</protein>
<dbReference type="GO" id="GO:0005829">
    <property type="term" value="C:cytosol"/>
    <property type="evidence" value="ECO:0007669"/>
    <property type="project" value="TreeGrafter"/>
</dbReference>
<dbReference type="Proteomes" id="UP000024404">
    <property type="component" value="Unassembled WGS sequence"/>
</dbReference>
<dbReference type="Gene3D" id="6.10.250.3220">
    <property type="match status" value="1"/>
</dbReference>
<dbReference type="GO" id="GO:0043186">
    <property type="term" value="C:P granule"/>
    <property type="evidence" value="ECO:0007669"/>
    <property type="project" value="UniProtKB-ARBA"/>
</dbReference>
<accession>A0A8R1TLZ3</accession>
<keyword evidence="8" id="KW-1185">Reference proteome</keyword>
<evidence type="ECO:0000256" key="5">
    <source>
        <dbReference type="PROSITE-ProRule" id="PRU00723"/>
    </source>
</evidence>
<feature type="zinc finger region" description="C3H1-type" evidence="5">
    <location>
        <begin position="100"/>
        <end position="128"/>
    </location>
</feature>
<evidence type="ECO:0000259" key="6">
    <source>
        <dbReference type="PROSITE" id="PS50103"/>
    </source>
</evidence>
<keyword evidence="4 5" id="KW-0862">Zinc</keyword>
<dbReference type="EnsemblMetazoa" id="OVOC12015.1">
    <property type="protein sequence ID" value="OVOC12015.1"/>
    <property type="gene ID" value="WBGene00248824"/>
</dbReference>
<feature type="domain" description="C3H1-type" evidence="6">
    <location>
        <begin position="139"/>
        <end position="167"/>
    </location>
</feature>
<dbReference type="GO" id="GO:0003730">
    <property type="term" value="F:mRNA 3'-UTR binding"/>
    <property type="evidence" value="ECO:0007669"/>
    <property type="project" value="TreeGrafter"/>
</dbReference>
<reference evidence="7" key="2">
    <citation type="submission" date="2022-06" db="UniProtKB">
        <authorList>
            <consortium name="EnsemblMetazoa"/>
        </authorList>
    </citation>
    <scope>IDENTIFICATION</scope>
</reference>
<proteinExistence type="predicted"/>
<dbReference type="AlphaFoldDB" id="A0A8R1TLZ3"/>